<dbReference type="Pfam" id="PF12647">
    <property type="entry name" value="RNHCP"/>
    <property type="match status" value="1"/>
</dbReference>
<dbReference type="Proteomes" id="UP000730482">
    <property type="component" value="Unassembled WGS sequence"/>
</dbReference>
<proteinExistence type="predicted"/>
<gene>
    <name evidence="2" type="ORF">KGQ19_42500</name>
</gene>
<protein>
    <submittedName>
        <fullName evidence="2">RNHCP domain-containing protein</fullName>
    </submittedName>
</protein>
<sequence length="106" mass="11425">MSRTAQNQGFTCENCGALVAPLSNGSYRNHCPACLYSKHVDIEPGDRASSCRGAMRPERVEHRGGKGLVIVHRCAVCGFVRPNRIADDPAQGDDIDAVVALMSRRG</sequence>
<organism evidence="2 3">
    <name type="scientific">Catenulispora pinistramenti</name>
    <dbReference type="NCBI Taxonomy" id="2705254"/>
    <lineage>
        <taxon>Bacteria</taxon>
        <taxon>Bacillati</taxon>
        <taxon>Actinomycetota</taxon>
        <taxon>Actinomycetes</taxon>
        <taxon>Catenulisporales</taxon>
        <taxon>Catenulisporaceae</taxon>
        <taxon>Catenulispora</taxon>
    </lineage>
</organism>
<keyword evidence="3" id="KW-1185">Reference proteome</keyword>
<reference evidence="2 3" key="1">
    <citation type="submission" date="2020-02" db="EMBL/GenBank/DDBJ databases">
        <title>Acidophilic actinobacteria isolated from forest soil.</title>
        <authorList>
            <person name="Golinska P."/>
        </authorList>
    </citation>
    <scope>NUCLEOTIDE SEQUENCE [LARGE SCALE GENOMIC DNA]</scope>
    <source>
        <strain evidence="2 3">NL8</strain>
    </source>
</reference>
<name>A0ABS5L5Z3_9ACTN</name>
<feature type="domain" description="RNHCP" evidence="1">
    <location>
        <begin position="8"/>
        <end position="90"/>
    </location>
</feature>
<accession>A0ABS5L5Z3</accession>
<comment type="caution">
    <text evidence="2">The sequence shown here is derived from an EMBL/GenBank/DDBJ whole genome shotgun (WGS) entry which is preliminary data.</text>
</comment>
<evidence type="ECO:0000313" key="3">
    <source>
        <dbReference type="Proteomes" id="UP000730482"/>
    </source>
</evidence>
<dbReference type="InterPro" id="IPR024439">
    <property type="entry name" value="RNHCP"/>
</dbReference>
<evidence type="ECO:0000259" key="1">
    <source>
        <dbReference type="Pfam" id="PF12647"/>
    </source>
</evidence>
<dbReference type="RefSeq" id="WP_212020241.1">
    <property type="nucleotide sequence ID" value="NZ_JAAFYZ010000264.1"/>
</dbReference>
<dbReference type="EMBL" id="JAAFYZ010000264">
    <property type="protein sequence ID" value="MBS2553545.1"/>
    <property type="molecule type" value="Genomic_DNA"/>
</dbReference>
<evidence type="ECO:0000313" key="2">
    <source>
        <dbReference type="EMBL" id="MBS2553545.1"/>
    </source>
</evidence>